<name>E1RGZ2_METP4</name>
<keyword evidence="1" id="KW-1133">Transmembrane helix</keyword>
<keyword evidence="3" id="KW-1185">Reference proteome</keyword>
<dbReference type="SUPFAM" id="SSF50998">
    <property type="entry name" value="Quinoprotein alcohol dehydrogenase-like"/>
    <property type="match status" value="1"/>
</dbReference>
<protein>
    <recommendedName>
        <fullName evidence="4">Pyrrolo-quinoline quinone</fullName>
    </recommendedName>
</protein>
<dbReference type="InterPro" id="IPR011047">
    <property type="entry name" value="Quinoprotein_ADH-like_sf"/>
</dbReference>
<proteinExistence type="predicted"/>
<dbReference type="Gene3D" id="2.130.10.10">
    <property type="entry name" value="YVTN repeat-like/Quinoprotein amine dehydrogenase"/>
    <property type="match status" value="1"/>
</dbReference>
<evidence type="ECO:0000256" key="1">
    <source>
        <dbReference type="SAM" id="Phobius"/>
    </source>
</evidence>
<organism evidence="2 3">
    <name type="scientific">Methanolacinia petrolearia (strain DSM 11571 / OCM 486 / SEBR 4847)</name>
    <name type="common">Methanoplanus petrolearius</name>
    <dbReference type="NCBI Taxonomy" id="679926"/>
    <lineage>
        <taxon>Archaea</taxon>
        <taxon>Methanobacteriati</taxon>
        <taxon>Methanobacteriota</taxon>
        <taxon>Stenosarchaea group</taxon>
        <taxon>Methanomicrobia</taxon>
        <taxon>Methanomicrobiales</taxon>
        <taxon>Methanomicrobiaceae</taxon>
        <taxon>Methanolacinia</taxon>
    </lineage>
</organism>
<feature type="transmembrane region" description="Helical" evidence="1">
    <location>
        <begin position="382"/>
        <end position="398"/>
    </location>
</feature>
<dbReference type="eggNOG" id="arCOG02559">
    <property type="taxonomic scope" value="Archaea"/>
</dbReference>
<dbReference type="EMBL" id="CP002117">
    <property type="protein sequence ID" value="ADN37521.1"/>
    <property type="molecule type" value="Genomic_DNA"/>
</dbReference>
<keyword evidence="1" id="KW-0472">Membrane</keyword>
<evidence type="ECO:0000313" key="3">
    <source>
        <dbReference type="Proteomes" id="UP000006565"/>
    </source>
</evidence>
<evidence type="ECO:0008006" key="4">
    <source>
        <dbReference type="Google" id="ProtNLM"/>
    </source>
</evidence>
<dbReference type="InterPro" id="IPR015943">
    <property type="entry name" value="WD40/YVTN_repeat-like_dom_sf"/>
</dbReference>
<gene>
    <name evidence="2" type="ordered locus">Mpet_2778</name>
</gene>
<dbReference type="STRING" id="679926.Mpet_2778"/>
<keyword evidence="1" id="KW-0812">Transmembrane</keyword>
<dbReference type="KEGG" id="mpi:Mpet_2778"/>
<dbReference type="AlphaFoldDB" id="E1RGZ2"/>
<evidence type="ECO:0000313" key="2">
    <source>
        <dbReference type="EMBL" id="ADN37521.1"/>
    </source>
</evidence>
<dbReference type="RefSeq" id="WP_013330694.1">
    <property type="nucleotide sequence ID" value="NC_014507.1"/>
</dbReference>
<dbReference type="PANTHER" id="PTHR42754:SF1">
    <property type="entry name" value="LIPOPROTEIN"/>
    <property type="match status" value="1"/>
</dbReference>
<accession>E1RGZ2</accession>
<dbReference type="Proteomes" id="UP000006565">
    <property type="component" value="Chromosome"/>
</dbReference>
<dbReference type="HOGENOM" id="CLU_682596_0_0_2"/>
<sequence length="403" mass="42844" precursor="true">MNHYSGKILFGGIIVLAFVLFVQASSAAAGGDGPQLEWMKEYPVEEIEILSVCESADGGYYAAGAGPEGRLVMKLDSEGNTLWKKYIQGSDENGSIKMVKESPAGGLMLFADGENLIKATDDAVFEWEFHQPVGKVSSVDAVPDGSGVMAGTYFQGFLTKVASDGTEAWNRTLGDPDGGGQYILRSVQNDPDGGFIIAGYINPIFVVSDYNGFLMKTDADGGKIWARQYSGNASGMLLSATPVDSGGYAAARFQALAGEDNSTVDVPSVIFTNADGEVTGVADYNKSVSYVYHIENAGDNGYYLTGIKFEELAEDDEYKIIRTDLSGNVIWEKGLDDVALNGFTATSHGDFLVGGISYDGNTSVLAKYGVDDKSKGASGFDLIPAFAAFVFAAVYLVFRKGSE</sequence>
<dbReference type="PANTHER" id="PTHR42754">
    <property type="entry name" value="ENDOGLUCANASE"/>
    <property type="match status" value="1"/>
</dbReference>
<dbReference type="OrthoDB" id="98274at2157"/>
<dbReference type="GeneID" id="9745273"/>
<reference evidence="2 3" key="1">
    <citation type="journal article" date="2010" name="Stand. Genomic Sci.">
        <title>Complete genome sequence of Methanoplanus petrolearius type strain (SEBR 4847).</title>
        <authorList>
            <person name="Brambilla E."/>
            <person name="Djao O.D."/>
            <person name="Daligault H."/>
            <person name="Lapidus A."/>
            <person name="Lucas S."/>
            <person name="Hammon N."/>
            <person name="Nolan M."/>
            <person name="Tice H."/>
            <person name="Cheng J.F."/>
            <person name="Han C."/>
            <person name="Tapia R."/>
            <person name="Goodwin L."/>
            <person name="Pitluck S."/>
            <person name="Liolios K."/>
            <person name="Ivanova N."/>
            <person name="Mavromatis K."/>
            <person name="Mikhailova N."/>
            <person name="Pati A."/>
            <person name="Chen A."/>
            <person name="Palaniappan K."/>
            <person name="Land M."/>
            <person name="Hauser L."/>
            <person name="Chang Y.J."/>
            <person name="Jeffries C.D."/>
            <person name="Rohde M."/>
            <person name="Spring S."/>
            <person name="Sikorski J."/>
            <person name="Goker M."/>
            <person name="Woyke T."/>
            <person name="Bristow J."/>
            <person name="Eisen J.A."/>
            <person name="Markowitz V."/>
            <person name="Hugenholtz P."/>
            <person name="Kyrpides N.C."/>
            <person name="Klenk H.P."/>
        </authorList>
    </citation>
    <scope>NUCLEOTIDE SEQUENCE [LARGE SCALE GENOMIC DNA]</scope>
    <source>
        <strain evidence="3">DSM 11571 / OCM 486 / SEBR 4847</strain>
    </source>
</reference>